<keyword evidence="3" id="KW-1185">Reference proteome</keyword>
<accession>A0AA41VH02</accession>
<feature type="domain" description="UspA" evidence="1">
    <location>
        <begin position="52"/>
        <end position="129"/>
    </location>
</feature>
<evidence type="ECO:0000259" key="1">
    <source>
        <dbReference type="Pfam" id="PF00582"/>
    </source>
</evidence>
<evidence type="ECO:0000313" key="3">
    <source>
        <dbReference type="Proteomes" id="UP001177140"/>
    </source>
</evidence>
<dbReference type="Pfam" id="PF00582">
    <property type="entry name" value="Usp"/>
    <property type="match status" value="1"/>
</dbReference>
<dbReference type="InterPro" id="IPR006015">
    <property type="entry name" value="Universal_stress_UspA"/>
</dbReference>
<name>A0AA41VH02_PAPNU</name>
<evidence type="ECO:0000313" key="2">
    <source>
        <dbReference type="EMBL" id="MCL7041111.1"/>
    </source>
</evidence>
<dbReference type="PANTHER" id="PTHR31964:SF124">
    <property type="entry name" value="ADENINE NUCLEOTIDE ALPHA HYDROLASES-LIKE SUPERFAMILY PROTEIN"/>
    <property type="match status" value="1"/>
</dbReference>
<sequence length="133" mass="14696">MQPVLAEKKKAIKVLVAIDDSEESIYALEWALDNLFTSGAESMRKAQKQNSTNVLSGALKICKQRPVVKVETLIMEGDPKDMICQAAEQMDTDFLVVGSRGLGKIKRAFLGSVSDYCAHHARCPFLIVKPPHH</sequence>
<proteinExistence type="predicted"/>
<gene>
    <name evidence="2" type="ORF">MKW94_003909</name>
</gene>
<organism evidence="2 3">
    <name type="scientific">Papaver nudicaule</name>
    <name type="common">Iceland poppy</name>
    <dbReference type="NCBI Taxonomy" id="74823"/>
    <lineage>
        <taxon>Eukaryota</taxon>
        <taxon>Viridiplantae</taxon>
        <taxon>Streptophyta</taxon>
        <taxon>Embryophyta</taxon>
        <taxon>Tracheophyta</taxon>
        <taxon>Spermatophyta</taxon>
        <taxon>Magnoliopsida</taxon>
        <taxon>Ranunculales</taxon>
        <taxon>Papaveraceae</taxon>
        <taxon>Papaveroideae</taxon>
        <taxon>Papaver</taxon>
    </lineage>
</organism>
<dbReference type="Gene3D" id="3.40.50.620">
    <property type="entry name" value="HUPs"/>
    <property type="match status" value="1"/>
</dbReference>
<dbReference type="InterPro" id="IPR014729">
    <property type="entry name" value="Rossmann-like_a/b/a_fold"/>
</dbReference>
<dbReference type="InterPro" id="IPR006016">
    <property type="entry name" value="UspA"/>
</dbReference>
<dbReference type="SUPFAM" id="SSF52402">
    <property type="entry name" value="Adenine nucleotide alpha hydrolases-like"/>
    <property type="match status" value="1"/>
</dbReference>
<dbReference type="AlphaFoldDB" id="A0AA41VH02"/>
<protein>
    <recommendedName>
        <fullName evidence="1">UspA domain-containing protein</fullName>
    </recommendedName>
</protein>
<dbReference type="CDD" id="cd23659">
    <property type="entry name" value="USP_At3g01520-like"/>
    <property type="match status" value="1"/>
</dbReference>
<dbReference type="PRINTS" id="PR01438">
    <property type="entry name" value="UNVRSLSTRESS"/>
</dbReference>
<reference evidence="2" key="1">
    <citation type="submission" date="2022-03" db="EMBL/GenBank/DDBJ databases">
        <title>A functionally conserved STORR gene fusion in Papaver species that diverged 16.8 million years ago.</title>
        <authorList>
            <person name="Catania T."/>
        </authorList>
    </citation>
    <scope>NUCLEOTIDE SEQUENCE</scope>
    <source>
        <strain evidence="2">S-191538</strain>
    </source>
</reference>
<comment type="caution">
    <text evidence="2">The sequence shown here is derived from an EMBL/GenBank/DDBJ whole genome shotgun (WGS) entry which is preliminary data.</text>
</comment>
<dbReference type="EMBL" id="JAJJMA010220207">
    <property type="protein sequence ID" value="MCL7041111.1"/>
    <property type="molecule type" value="Genomic_DNA"/>
</dbReference>
<dbReference type="Proteomes" id="UP001177140">
    <property type="component" value="Unassembled WGS sequence"/>
</dbReference>
<dbReference type="PANTHER" id="PTHR31964">
    <property type="entry name" value="ADENINE NUCLEOTIDE ALPHA HYDROLASES-LIKE SUPERFAMILY PROTEIN"/>
    <property type="match status" value="1"/>
</dbReference>